<evidence type="ECO:0000256" key="1">
    <source>
        <dbReference type="SAM" id="SignalP"/>
    </source>
</evidence>
<sequence length="168" mass="18110">MTIERRQDPRLARGLRRGSGAAALVMLALIGGSASATTIETDAPSATLSLTITDVTSDRGTVHVALYDRPDAFLDKQRMLTGAIVAAQEGKVVIQIPDLPPGRYAVAAYHDENDNGRFDLGLFGIPLEGFGFSRDPGVIPRRPTFDDAAFPVTAPESRQTFSMRYSVM</sequence>
<protein>
    <submittedName>
        <fullName evidence="2">Uncharacterized conserved protein, DUF2141 family</fullName>
    </submittedName>
</protein>
<gene>
    <name evidence="2" type="ORF">SAMN05421720_11324</name>
</gene>
<evidence type="ECO:0000313" key="2">
    <source>
        <dbReference type="EMBL" id="SDE81604.1"/>
    </source>
</evidence>
<keyword evidence="1" id="KW-0732">Signal</keyword>
<dbReference type="EMBL" id="FNAP01000013">
    <property type="protein sequence ID" value="SDE81604.1"/>
    <property type="molecule type" value="Genomic_DNA"/>
</dbReference>
<dbReference type="Proteomes" id="UP000199412">
    <property type="component" value="Unassembled WGS sequence"/>
</dbReference>
<dbReference type="InterPro" id="IPR018673">
    <property type="entry name" value="DUF2141"/>
</dbReference>
<feature type="signal peptide" evidence="1">
    <location>
        <begin position="1"/>
        <end position="36"/>
    </location>
</feature>
<dbReference type="OrthoDB" id="7189112at2"/>
<dbReference type="Pfam" id="PF09912">
    <property type="entry name" value="DUF2141"/>
    <property type="match status" value="1"/>
</dbReference>
<dbReference type="AlphaFoldDB" id="A0A1G7G0B2"/>
<keyword evidence="3" id="KW-1185">Reference proteome</keyword>
<feature type="chain" id="PRO_5011683663" evidence="1">
    <location>
        <begin position="37"/>
        <end position="168"/>
    </location>
</feature>
<accession>A0A1G7G0B2</accession>
<proteinExistence type="predicted"/>
<dbReference type="RefSeq" id="WP_143027212.1">
    <property type="nucleotide sequence ID" value="NZ_FNAP01000013.1"/>
</dbReference>
<organism evidence="2 3">
    <name type="scientific">Rhodospira trueperi</name>
    <dbReference type="NCBI Taxonomy" id="69960"/>
    <lineage>
        <taxon>Bacteria</taxon>
        <taxon>Pseudomonadati</taxon>
        <taxon>Pseudomonadota</taxon>
        <taxon>Alphaproteobacteria</taxon>
        <taxon>Rhodospirillales</taxon>
        <taxon>Rhodospirillaceae</taxon>
        <taxon>Rhodospira</taxon>
    </lineage>
</organism>
<dbReference type="STRING" id="69960.SAMN05421720_11324"/>
<evidence type="ECO:0000313" key="3">
    <source>
        <dbReference type="Proteomes" id="UP000199412"/>
    </source>
</evidence>
<name>A0A1G7G0B2_9PROT</name>
<reference evidence="2 3" key="1">
    <citation type="submission" date="2016-10" db="EMBL/GenBank/DDBJ databases">
        <authorList>
            <person name="de Groot N.N."/>
        </authorList>
    </citation>
    <scope>NUCLEOTIDE SEQUENCE [LARGE SCALE GENOMIC DNA]</scope>
    <source>
        <strain evidence="2 3">ATCC 700224</strain>
    </source>
</reference>